<keyword evidence="2" id="KW-1185">Reference proteome</keyword>
<sequence length="37" mass="4073">MWHHWKAAVKSVNLSTVSSLRGSRRGLVCAACCITEN</sequence>
<comment type="caution">
    <text evidence="1">The sequence shown here is derived from an EMBL/GenBank/DDBJ whole genome shotgun (WGS) entry which is preliminary data.</text>
</comment>
<evidence type="ECO:0000313" key="2">
    <source>
        <dbReference type="Proteomes" id="UP001619887"/>
    </source>
</evidence>
<evidence type="ECO:0000313" key="1">
    <source>
        <dbReference type="EMBL" id="KAL3050144.1"/>
    </source>
</evidence>
<dbReference type="Proteomes" id="UP001619887">
    <property type="component" value="Unassembled WGS sequence"/>
</dbReference>
<organism evidence="1 2">
    <name type="scientific">Pagothenia borchgrevinki</name>
    <name type="common">Bald rockcod</name>
    <name type="synonym">Trematomus borchgrevinki</name>
    <dbReference type="NCBI Taxonomy" id="8213"/>
    <lineage>
        <taxon>Eukaryota</taxon>
        <taxon>Metazoa</taxon>
        <taxon>Chordata</taxon>
        <taxon>Craniata</taxon>
        <taxon>Vertebrata</taxon>
        <taxon>Euteleostomi</taxon>
        <taxon>Actinopterygii</taxon>
        <taxon>Neopterygii</taxon>
        <taxon>Teleostei</taxon>
        <taxon>Neoteleostei</taxon>
        <taxon>Acanthomorphata</taxon>
        <taxon>Eupercaria</taxon>
        <taxon>Perciformes</taxon>
        <taxon>Notothenioidei</taxon>
        <taxon>Nototheniidae</taxon>
        <taxon>Pagothenia</taxon>
    </lineage>
</organism>
<name>A0ABD2G850_PAGBO</name>
<proteinExistence type="predicted"/>
<reference evidence="1 2" key="1">
    <citation type="journal article" date="2022" name="G3 (Bethesda)">
        <title>Evaluating Illumina-, Nanopore-, and PacBio-based genome assembly strategies with the bald notothen, Trematomus borchgrevinki.</title>
        <authorList>
            <person name="Rayamajhi N."/>
            <person name="Cheng C.C."/>
            <person name="Catchen J.M."/>
        </authorList>
    </citation>
    <scope>NUCLEOTIDE SEQUENCE [LARGE SCALE GENOMIC DNA]</scope>
    <source>
        <strain evidence="1">AGRC-2024</strain>
    </source>
</reference>
<accession>A0ABD2G850</accession>
<dbReference type="EMBL" id="JBIYXZ010002081">
    <property type="protein sequence ID" value="KAL3050144.1"/>
    <property type="molecule type" value="Genomic_DNA"/>
</dbReference>
<gene>
    <name evidence="1" type="ORF">OYC64_012232</name>
</gene>
<reference evidence="1 2" key="2">
    <citation type="journal article" date="2024" name="G3 (Bethesda)">
        <title>The genome of the cryopelagic Antarctic bald notothen, Trematomus borchgrevinki.</title>
        <authorList>
            <person name="Rayamajhi N."/>
            <person name="Rivera-Colon A.G."/>
            <person name="Minhas B.F."/>
            <person name="Cheng C.C."/>
            <person name="Catchen J.M."/>
        </authorList>
    </citation>
    <scope>NUCLEOTIDE SEQUENCE [LARGE SCALE GENOMIC DNA]</scope>
    <source>
        <strain evidence="1">AGRC-2024</strain>
    </source>
</reference>
<dbReference type="AlphaFoldDB" id="A0ABD2G850"/>
<protein>
    <submittedName>
        <fullName evidence="1">Uncharacterized protein</fullName>
    </submittedName>
</protein>